<protein>
    <submittedName>
        <fullName evidence="2">Uncharacterized protein</fullName>
    </submittedName>
</protein>
<reference evidence="2" key="1">
    <citation type="submission" date="2020-02" db="EMBL/GenBank/DDBJ databases">
        <authorList>
            <person name="Meier V. D."/>
        </authorList>
    </citation>
    <scope>NUCLEOTIDE SEQUENCE</scope>
    <source>
        <strain evidence="2">AVDCRST_MAG01</strain>
    </source>
</reference>
<gene>
    <name evidence="2" type="ORF">AVDCRST_MAG01-01-846</name>
</gene>
<feature type="compositionally biased region" description="Polar residues" evidence="1">
    <location>
        <begin position="38"/>
        <end position="47"/>
    </location>
</feature>
<sequence length="125" mass="12493">MRSIADRHALAGVVALLVLVILGAVWVGTGDKEAAGQDRQTADQITTASPPSAASPSAASPSAASPSAASPSAPAFDELDAALEEAKSPEASVVNSRQDEKTDGIGRGSGESGGERALKRALERG</sequence>
<organism evidence="2">
    <name type="scientific">uncultured Rubrobacteraceae bacterium</name>
    <dbReference type="NCBI Taxonomy" id="349277"/>
    <lineage>
        <taxon>Bacteria</taxon>
        <taxon>Bacillati</taxon>
        <taxon>Actinomycetota</taxon>
        <taxon>Rubrobacteria</taxon>
        <taxon>Rubrobacterales</taxon>
        <taxon>Rubrobacteraceae</taxon>
        <taxon>environmental samples</taxon>
    </lineage>
</organism>
<feature type="compositionally biased region" description="Basic and acidic residues" evidence="1">
    <location>
        <begin position="113"/>
        <end position="125"/>
    </location>
</feature>
<accession>A0A6J4NXH3</accession>
<dbReference type="EMBL" id="CADCUW010000133">
    <property type="protein sequence ID" value="CAA9398138.1"/>
    <property type="molecule type" value="Genomic_DNA"/>
</dbReference>
<name>A0A6J4NXH3_9ACTN</name>
<evidence type="ECO:0000313" key="2">
    <source>
        <dbReference type="EMBL" id="CAA9398138.1"/>
    </source>
</evidence>
<feature type="compositionally biased region" description="Low complexity" evidence="1">
    <location>
        <begin position="48"/>
        <end position="75"/>
    </location>
</feature>
<evidence type="ECO:0000256" key="1">
    <source>
        <dbReference type="SAM" id="MobiDB-lite"/>
    </source>
</evidence>
<dbReference type="AlphaFoldDB" id="A0A6J4NXH3"/>
<proteinExistence type="predicted"/>
<feature type="region of interest" description="Disordered" evidence="1">
    <location>
        <begin position="33"/>
        <end position="125"/>
    </location>
</feature>